<organism evidence="12 13">
    <name type="scientific">Trichonephila clavata</name>
    <name type="common">Joro spider</name>
    <name type="synonym">Nephila clavata</name>
    <dbReference type="NCBI Taxonomy" id="2740835"/>
    <lineage>
        <taxon>Eukaryota</taxon>
        <taxon>Metazoa</taxon>
        <taxon>Ecdysozoa</taxon>
        <taxon>Arthropoda</taxon>
        <taxon>Chelicerata</taxon>
        <taxon>Arachnida</taxon>
        <taxon>Araneae</taxon>
        <taxon>Araneomorphae</taxon>
        <taxon>Entelegynae</taxon>
        <taxon>Araneoidea</taxon>
        <taxon>Nephilidae</taxon>
        <taxon>Trichonephila</taxon>
    </lineage>
</organism>
<dbReference type="GO" id="GO:0000172">
    <property type="term" value="C:ribonuclease MRP complex"/>
    <property type="evidence" value="ECO:0007669"/>
    <property type="project" value="InterPro"/>
</dbReference>
<dbReference type="GO" id="GO:0030677">
    <property type="term" value="C:ribonuclease P complex"/>
    <property type="evidence" value="ECO:0007669"/>
    <property type="project" value="InterPro"/>
</dbReference>
<comment type="subcellular location">
    <subcellularLocation>
        <location evidence="2">Nucleus</location>
    </subcellularLocation>
</comment>
<sequence length="230" mass="27058">MDEPELRKSIKKGKKGITSKSLPPSIEKLSERIGLREVPNNYIRSFLEKIVPDPSVDKYKKFIFSIVKFKKRRKRLQQNKRKTFLNASEQRRLGILKLDPQSTKFQTFIPIHELWKQYMQRMLQLKEPLPCDLSGIYQKLLKADYHGCLLVVVSSACHNYVGSKGIVIQETKNVFRLITEEDKIKTIPKKRSVFCFELNGNIFKIYGDNFCFVPYERIRVKFKTRNLVNP</sequence>
<feature type="region of interest" description="Disordered" evidence="11">
    <location>
        <begin position="1"/>
        <end position="22"/>
    </location>
</feature>
<evidence type="ECO:0000256" key="7">
    <source>
        <dbReference type="ARBA" id="ARBA00022722"/>
    </source>
</evidence>
<protein>
    <recommendedName>
        <fullName evidence="4">Ribonuclease P protein subunit p29</fullName>
    </recommendedName>
</protein>
<dbReference type="Proteomes" id="UP000887116">
    <property type="component" value="Unassembled WGS sequence"/>
</dbReference>
<gene>
    <name evidence="12" type="primary">POP4</name>
    <name evidence="12" type="ORF">TNCT_678141</name>
</gene>
<dbReference type="OrthoDB" id="124041at2759"/>
<keyword evidence="5" id="KW-0963">Cytoplasm</keyword>
<evidence type="ECO:0000256" key="3">
    <source>
        <dbReference type="ARBA" id="ARBA00006181"/>
    </source>
</evidence>
<dbReference type="EMBL" id="BMAO01025131">
    <property type="protein sequence ID" value="GFR00646.1"/>
    <property type="molecule type" value="Genomic_DNA"/>
</dbReference>
<dbReference type="InterPro" id="IPR036980">
    <property type="entry name" value="RNase_P/MRP_Rpp29_sf"/>
</dbReference>
<dbReference type="InterPro" id="IPR016848">
    <property type="entry name" value="RNase_P/MRP_Rpp29-subunit"/>
</dbReference>
<evidence type="ECO:0000256" key="1">
    <source>
        <dbReference type="ARBA" id="ARBA00002435"/>
    </source>
</evidence>
<name>A0A8X6GAE8_TRICU</name>
<dbReference type="InterPro" id="IPR023534">
    <property type="entry name" value="Rof/RNase_P-like"/>
</dbReference>
<evidence type="ECO:0000256" key="4">
    <source>
        <dbReference type="ARBA" id="ARBA00016225"/>
    </source>
</evidence>
<evidence type="ECO:0000313" key="13">
    <source>
        <dbReference type="Proteomes" id="UP000887116"/>
    </source>
</evidence>
<dbReference type="Pfam" id="PF01868">
    <property type="entry name" value="RNase_P-MRP_p29"/>
    <property type="match status" value="1"/>
</dbReference>
<dbReference type="PANTHER" id="PTHR13348:SF0">
    <property type="entry name" value="RIBONUCLEASE P PROTEIN SUBUNIT P29"/>
    <property type="match status" value="1"/>
</dbReference>
<dbReference type="AlphaFoldDB" id="A0A8X6GAE8"/>
<dbReference type="GO" id="GO:0004519">
    <property type="term" value="F:endonuclease activity"/>
    <property type="evidence" value="ECO:0007669"/>
    <property type="project" value="UniProtKB-KW"/>
</dbReference>
<comment type="caution">
    <text evidence="12">The sequence shown here is derived from an EMBL/GenBank/DDBJ whole genome shotgun (WGS) entry which is preliminary data.</text>
</comment>
<evidence type="ECO:0000256" key="11">
    <source>
        <dbReference type="SAM" id="MobiDB-lite"/>
    </source>
</evidence>
<accession>A0A8X6GAE8</accession>
<dbReference type="Gene3D" id="2.30.30.210">
    <property type="entry name" value="Ribonuclease P/MRP, subunit p29"/>
    <property type="match status" value="1"/>
</dbReference>
<dbReference type="GO" id="GO:0005634">
    <property type="term" value="C:nucleus"/>
    <property type="evidence" value="ECO:0007669"/>
    <property type="project" value="UniProtKB-SubCell"/>
</dbReference>
<comment type="function">
    <text evidence="1">Component of ribonuclease P, a ribonucleoprotein complex that generates mature tRNA molecules by cleaving their 5'-ends.</text>
</comment>
<evidence type="ECO:0000256" key="6">
    <source>
        <dbReference type="ARBA" id="ARBA00022694"/>
    </source>
</evidence>
<dbReference type="InterPro" id="IPR002730">
    <property type="entry name" value="Rpp29/RNP1"/>
</dbReference>
<evidence type="ECO:0000256" key="8">
    <source>
        <dbReference type="ARBA" id="ARBA00022759"/>
    </source>
</evidence>
<dbReference type="HAMAP" id="MF_00754">
    <property type="entry name" value="RNase_P_1"/>
    <property type="match status" value="1"/>
</dbReference>
<keyword evidence="7" id="KW-0540">Nuclease</keyword>
<keyword evidence="9" id="KW-0378">Hydrolase</keyword>
<evidence type="ECO:0000256" key="5">
    <source>
        <dbReference type="ARBA" id="ARBA00022490"/>
    </source>
</evidence>
<comment type="similarity">
    <text evidence="3">Belongs to the eukaryotic/archaeal RNase P protein component 1 family.</text>
</comment>
<comment type="subunit">
    <text evidence="10">Component of nuclear RNase P and RNase MRP ribonucleoproteins. RNase P consists of a catalytic RNA moiety and 10 different protein chains; POP1, POP4, POP5, POP7, RPP14, RPP21, RPP25, RPP30, RPP38 and RPP40. Within the RNase P complex, POP1, POP7 and RPP25 form the 'finger' subcomplex, POP5, RPP14, RPP40 and homodimeric RPP30 form the 'palm' subcomplex, and RPP21, POP4 and RPP38 form the 'wrist' subcomplex. All subunits of the RNase P complex interact with the catalytic RNA. Several subunits of RNase P are also part of the RNase MRP complex. RNase MRP consists of a catalytic RNA moiety and about 8 protein subunits; POP1, POP7, RPP25, RPP30, RPP38, RPP40 and possibly also POP4 and POP5.</text>
</comment>
<dbReference type="GO" id="GO:0001682">
    <property type="term" value="P:tRNA 5'-leader removal"/>
    <property type="evidence" value="ECO:0007669"/>
    <property type="project" value="InterPro"/>
</dbReference>
<dbReference type="GO" id="GO:0016787">
    <property type="term" value="F:hydrolase activity"/>
    <property type="evidence" value="ECO:0007669"/>
    <property type="project" value="UniProtKB-KW"/>
</dbReference>
<dbReference type="InterPro" id="IPR023538">
    <property type="entry name" value="RNP1"/>
</dbReference>
<dbReference type="GO" id="GO:0033204">
    <property type="term" value="F:ribonuclease P RNA binding"/>
    <property type="evidence" value="ECO:0007669"/>
    <property type="project" value="InterPro"/>
</dbReference>
<proteinExistence type="inferred from homology"/>
<evidence type="ECO:0000256" key="2">
    <source>
        <dbReference type="ARBA" id="ARBA00004123"/>
    </source>
</evidence>
<dbReference type="GO" id="GO:0006364">
    <property type="term" value="P:rRNA processing"/>
    <property type="evidence" value="ECO:0007669"/>
    <property type="project" value="TreeGrafter"/>
</dbReference>
<reference evidence="12" key="1">
    <citation type="submission" date="2020-07" db="EMBL/GenBank/DDBJ databases">
        <title>Multicomponent nature underlies the extraordinary mechanical properties of spider dragline silk.</title>
        <authorList>
            <person name="Kono N."/>
            <person name="Nakamura H."/>
            <person name="Mori M."/>
            <person name="Yoshida Y."/>
            <person name="Ohtoshi R."/>
            <person name="Malay A.D."/>
            <person name="Moran D.A.P."/>
            <person name="Tomita M."/>
            <person name="Numata K."/>
            <person name="Arakawa K."/>
        </authorList>
    </citation>
    <scope>NUCLEOTIDE SEQUENCE</scope>
</reference>
<evidence type="ECO:0000256" key="10">
    <source>
        <dbReference type="ARBA" id="ARBA00046486"/>
    </source>
</evidence>
<keyword evidence="6" id="KW-0819">tRNA processing</keyword>
<evidence type="ECO:0000256" key="9">
    <source>
        <dbReference type="ARBA" id="ARBA00022801"/>
    </source>
</evidence>
<keyword evidence="13" id="KW-1185">Reference proteome</keyword>
<dbReference type="SUPFAM" id="SSF101744">
    <property type="entry name" value="Rof/RNase P subunit-like"/>
    <property type="match status" value="1"/>
</dbReference>
<evidence type="ECO:0000313" key="12">
    <source>
        <dbReference type="EMBL" id="GFR00646.1"/>
    </source>
</evidence>
<keyword evidence="8" id="KW-0255">Endonuclease</keyword>
<dbReference type="SMART" id="SM00538">
    <property type="entry name" value="POP4"/>
    <property type="match status" value="1"/>
</dbReference>
<dbReference type="PANTHER" id="PTHR13348">
    <property type="entry name" value="RIBONUCLEASE P SUBUNIT P29"/>
    <property type="match status" value="1"/>
</dbReference>